<dbReference type="Proteomes" id="UP001370758">
    <property type="component" value="Unassembled WGS sequence"/>
</dbReference>
<feature type="compositionally biased region" description="Polar residues" evidence="1">
    <location>
        <begin position="1"/>
        <end position="12"/>
    </location>
</feature>
<evidence type="ECO:0000313" key="3">
    <source>
        <dbReference type="EMBL" id="KAK6503476.1"/>
    </source>
</evidence>
<dbReference type="EMBL" id="JAVHJL010000005">
    <property type="protein sequence ID" value="KAK6503476.1"/>
    <property type="molecule type" value="Genomic_DNA"/>
</dbReference>
<evidence type="ECO:0000313" key="4">
    <source>
        <dbReference type="Proteomes" id="UP001370758"/>
    </source>
</evidence>
<name>A0AAV9W892_9PEZI</name>
<feature type="compositionally biased region" description="Basic and acidic residues" evidence="1">
    <location>
        <begin position="23"/>
        <end position="39"/>
    </location>
</feature>
<feature type="domain" description="PH" evidence="2">
    <location>
        <begin position="112"/>
        <end position="236"/>
    </location>
</feature>
<dbReference type="InterPro" id="IPR041681">
    <property type="entry name" value="PH_9"/>
</dbReference>
<dbReference type="InterPro" id="IPR011993">
    <property type="entry name" value="PH-like_dom_sf"/>
</dbReference>
<feature type="compositionally biased region" description="Polar residues" evidence="1">
    <location>
        <begin position="375"/>
        <end position="402"/>
    </location>
</feature>
<feature type="region of interest" description="Disordered" evidence="1">
    <location>
        <begin position="1"/>
        <end position="75"/>
    </location>
</feature>
<feature type="region of interest" description="Disordered" evidence="1">
    <location>
        <begin position="361"/>
        <end position="406"/>
    </location>
</feature>
<dbReference type="PANTHER" id="PTHR37283">
    <property type="entry name" value="PH DOMAIN-CONTAINING PROTEIN YHR131C"/>
    <property type="match status" value="1"/>
</dbReference>
<dbReference type="PANTHER" id="PTHR37283:SF1">
    <property type="entry name" value="PH DOMAIN-CONTAINING PROTEIN YHR131C"/>
    <property type="match status" value="1"/>
</dbReference>
<reference evidence="3 4" key="1">
    <citation type="submission" date="2023-08" db="EMBL/GenBank/DDBJ databases">
        <authorList>
            <person name="Palmer J.M."/>
        </authorList>
    </citation>
    <scope>NUCLEOTIDE SEQUENCE [LARGE SCALE GENOMIC DNA]</scope>
    <source>
        <strain evidence="3 4">TWF481</strain>
    </source>
</reference>
<evidence type="ECO:0000256" key="1">
    <source>
        <dbReference type="SAM" id="MobiDB-lite"/>
    </source>
</evidence>
<sequence length="503" mass="56016">MPFFSSSSTSVNEIVGSHGGSYARKDSKPAPLKKKDAARSRQLRRSITDYTIPPPSPSYQNAFPNASLSQLDTSLPPPTYAELDEVRLPLPRFKVTPRPEEGREALPSYKCTLLKEAIFERKIEMDSPFERSGDRKWTKVFCVLNNTVLNLHKVKRTAMIPRADPLEEDPDDPTGYAPGQLIKSFTLQHAEVGAASDYKKKSYVIRVRAETQQFLLACKTVDTFFAWLEALSSGINVSLPLEERVLPKYQTIPRRRRRRHRTHGVAAQDVVQQQEDIIRRHYPQLLVGDDVADAGFADVDATLDPNDRPGTSGGLDAIDEHGHSSDLEDGLQPSGIATPVSHLESHNGSLVDLSSLRISEEQGRDAEHNDEININGESTEGTRTWYSSRPSTAATTGPSNPFANRGHLAGFAKHTTASVHESQTRKWRGGPPATKEQHLRFAKRCMSVLNANTPRQSNFVIEKGVRYEIVPGQYKMIPDARITLPSYQNHKPHVYAQAALIDL</sequence>
<comment type="caution">
    <text evidence="3">The sequence shown here is derived from an EMBL/GenBank/DDBJ whole genome shotgun (WGS) entry which is preliminary data.</text>
</comment>
<dbReference type="InterPro" id="IPR001849">
    <property type="entry name" value="PH_domain"/>
</dbReference>
<dbReference type="PROSITE" id="PS50003">
    <property type="entry name" value="PH_DOMAIN"/>
    <property type="match status" value="1"/>
</dbReference>
<dbReference type="SMART" id="SM00233">
    <property type="entry name" value="PH"/>
    <property type="match status" value="1"/>
</dbReference>
<dbReference type="Gene3D" id="2.30.29.30">
    <property type="entry name" value="Pleckstrin-homology domain (PH domain)/Phosphotyrosine-binding domain (PTB)"/>
    <property type="match status" value="1"/>
</dbReference>
<organism evidence="3 4">
    <name type="scientific">Arthrobotrys musiformis</name>
    <dbReference type="NCBI Taxonomy" id="47236"/>
    <lineage>
        <taxon>Eukaryota</taxon>
        <taxon>Fungi</taxon>
        <taxon>Dikarya</taxon>
        <taxon>Ascomycota</taxon>
        <taxon>Pezizomycotina</taxon>
        <taxon>Orbiliomycetes</taxon>
        <taxon>Orbiliales</taxon>
        <taxon>Orbiliaceae</taxon>
        <taxon>Arthrobotrys</taxon>
    </lineage>
</organism>
<proteinExistence type="predicted"/>
<feature type="compositionally biased region" description="Polar residues" evidence="1">
    <location>
        <begin position="58"/>
        <end position="73"/>
    </location>
</feature>
<accession>A0AAV9W892</accession>
<gene>
    <name evidence="3" type="ORF">TWF481_008493</name>
</gene>
<dbReference type="SUPFAM" id="SSF50729">
    <property type="entry name" value="PH domain-like"/>
    <property type="match status" value="1"/>
</dbReference>
<feature type="region of interest" description="Disordered" evidence="1">
    <location>
        <begin position="302"/>
        <end position="342"/>
    </location>
</feature>
<evidence type="ECO:0000259" key="2">
    <source>
        <dbReference type="PROSITE" id="PS50003"/>
    </source>
</evidence>
<dbReference type="Pfam" id="PF15410">
    <property type="entry name" value="PH_9"/>
    <property type="match status" value="1"/>
</dbReference>
<feature type="compositionally biased region" description="Basic and acidic residues" evidence="1">
    <location>
        <begin position="361"/>
        <end position="371"/>
    </location>
</feature>
<dbReference type="AlphaFoldDB" id="A0AAV9W892"/>
<keyword evidence="4" id="KW-1185">Reference proteome</keyword>
<protein>
    <recommendedName>
        <fullName evidence="2">PH domain-containing protein</fullName>
    </recommendedName>
</protein>